<dbReference type="Pfam" id="PF01370">
    <property type="entry name" value="Epimerase"/>
    <property type="match status" value="1"/>
</dbReference>
<dbReference type="Pfam" id="PF01408">
    <property type="entry name" value="GFO_IDH_MocA"/>
    <property type="match status" value="1"/>
</dbReference>
<dbReference type="SUPFAM" id="SSF55347">
    <property type="entry name" value="Glyceraldehyde-3-phosphate dehydrogenase-like, C-terminal domain"/>
    <property type="match status" value="1"/>
</dbReference>
<dbReference type="AlphaFoldDB" id="A0A178KI84"/>
<evidence type="ECO:0000313" key="4">
    <source>
        <dbReference type="Proteomes" id="UP000078503"/>
    </source>
</evidence>
<keyword evidence="4" id="KW-1185">Reference proteome</keyword>
<dbReference type="RefSeq" id="WP_068330494.1">
    <property type="nucleotide sequence ID" value="NZ_LVHF01000015.1"/>
</dbReference>
<name>A0A178KI84_9GAMM</name>
<dbReference type="Gene3D" id="3.30.360.10">
    <property type="entry name" value="Dihydrodipicolinate Reductase, domain 2"/>
    <property type="match status" value="1"/>
</dbReference>
<feature type="domain" description="NAD-dependent epimerase/dehydratase" evidence="1">
    <location>
        <begin position="383"/>
        <end position="606"/>
    </location>
</feature>
<dbReference type="SUPFAM" id="SSF51735">
    <property type="entry name" value="NAD(P)-binding Rossmann-fold domains"/>
    <property type="match status" value="2"/>
</dbReference>
<sequence length="715" mass="78608">MEANKTYNVILCGAGFISNIHASTLKQLKNINIVAIVDPNQDAARNLAKQFNIPHTFTGIQEALNTIEFDAAHILAPPNHHYSLTHALLSHGKHVLVEKPLAETAAECDELVLLAKQKGATLAVNQNFIFHPALLKAKALLAEGKIGPVKSVKLDYEMPLRQLDAGQYGHWMFSKPVNILLEQAVHPISQLFSLFGLPRGDTQCRASQPTALTAQRPFIKRLDIMGELNIPYHFSFAMGQDFPVWQMKVIGEDGVLNIDFINNQLSCQTRSRFLPALDIAVSATRQASSICYQGLKQLFQYSTAIAGLTSSKDPFSSSMKASMVHFYQALDQQVTPVHSGDFGHKIISFCHTLAQQGFPELLHPLPAETPTDALFEDEGKFDVLVIGGTGFIGRQVIKQLQAENYSIGVMARNINALPSLFHQPGITLLKGNVRDSKAVNRAISKATYVINLAHGGGSGSWQEIYDAMVGSAETVANACLQHKVERLVHVGSIASLYLGDTDTITSETPPDPQPELRADYSRAKALADELLLTKYPQLDFVLLRPGVVIGEGGLINHTGVGFFNNCQHFIGWNRGNNALPFVLVEDVANATVAALTAKNAKGKALNLVGDVRLNAKEYVSLLRNQLERPYQFTSQPTEWLYAQELGKWAVKRIAGRKTPMPALRDLRSRAMTASFDNTTEKTLLNWQPTADKQDFIQRAIAVHKPETTAQKEPTS</sequence>
<dbReference type="InterPro" id="IPR000683">
    <property type="entry name" value="Gfo/Idh/MocA-like_OxRdtase_N"/>
</dbReference>
<proteinExistence type="predicted"/>
<dbReference type="STRING" id="858640.A3K86_08615"/>
<gene>
    <name evidence="3" type="ORF">A3K86_08615</name>
</gene>
<dbReference type="EMBL" id="LVHF01000015">
    <property type="protein sequence ID" value="OAN16987.1"/>
    <property type="molecule type" value="Genomic_DNA"/>
</dbReference>
<feature type="domain" description="Gfo/Idh/MocA-like oxidoreductase N-terminal" evidence="2">
    <location>
        <begin position="8"/>
        <end position="125"/>
    </location>
</feature>
<dbReference type="GO" id="GO:0000166">
    <property type="term" value="F:nucleotide binding"/>
    <property type="evidence" value="ECO:0007669"/>
    <property type="project" value="InterPro"/>
</dbReference>
<dbReference type="InterPro" id="IPR036291">
    <property type="entry name" value="NAD(P)-bd_dom_sf"/>
</dbReference>
<evidence type="ECO:0000259" key="2">
    <source>
        <dbReference type="Pfam" id="PF01408"/>
    </source>
</evidence>
<protein>
    <recommendedName>
        <fullName evidence="5">Oxidoreductase</fullName>
    </recommendedName>
</protein>
<evidence type="ECO:0000313" key="3">
    <source>
        <dbReference type="EMBL" id="OAN16987.1"/>
    </source>
</evidence>
<evidence type="ECO:0000259" key="1">
    <source>
        <dbReference type="Pfam" id="PF01370"/>
    </source>
</evidence>
<dbReference type="InterPro" id="IPR051450">
    <property type="entry name" value="Gfo/Idh/MocA_Oxidoreductases"/>
</dbReference>
<dbReference type="Proteomes" id="UP000078503">
    <property type="component" value="Unassembled WGS sequence"/>
</dbReference>
<dbReference type="InterPro" id="IPR001509">
    <property type="entry name" value="Epimerase_deHydtase"/>
</dbReference>
<dbReference type="Gene3D" id="3.40.50.720">
    <property type="entry name" value="NAD(P)-binding Rossmann-like Domain"/>
    <property type="match status" value="2"/>
</dbReference>
<dbReference type="PANTHER" id="PTHR43377:SF1">
    <property type="entry name" value="BILIVERDIN REDUCTASE A"/>
    <property type="match status" value="1"/>
</dbReference>
<comment type="caution">
    <text evidence="3">The sequence shown here is derived from an EMBL/GenBank/DDBJ whole genome shotgun (WGS) entry which is preliminary data.</text>
</comment>
<accession>A0A178KI84</accession>
<evidence type="ECO:0008006" key="5">
    <source>
        <dbReference type="Google" id="ProtNLM"/>
    </source>
</evidence>
<organism evidence="3 4">
    <name type="scientific">Photobacterium jeanii</name>
    <dbReference type="NCBI Taxonomy" id="858640"/>
    <lineage>
        <taxon>Bacteria</taxon>
        <taxon>Pseudomonadati</taxon>
        <taxon>Pseudomonadota</taxon>
        <taxon>Gammaproteobacteria</taxon>
        <taxon>Vibrionales</taxon>
        <taxon>Vibrionaceae</taxon>
        <taxon>Photobacterium</taxon>
    </lineage>
</organism>
<reference evidence="3 4" key="1">
    <citation type="submission" date="2016-03" db="EMBL/GenBank/DDBJ databases">
        <title>Photobacterium proteolyticum sp. nov. a protease producing bacterium isolated from ocean sediments of Laizhou Bay.</title>
        <authorList>
            <person name="Li Y."/>
        </authorList>
    </citation>
    <scope>NUCLEOTIDE SEQUENCE [LARGE SCALE GENOMIC DNA]</scope>
    <source>
        <strain evidence="3 4">R-40508</strain>
    </source>
</reference>
<dbReference type="PANTHER" id="PTHR43377">
    <property type="entry name" value="BILIVERDIN REDUCTASE A"/>
    <property type="match status" value="1"/>
</dbReference>